<dbReference type="PANTHER" id="PTHR39962:SF1">
    <property type="entry name" value="LPXI FAMILY PROTEIN"/>
    <property type="match status" value="1"/>
</dbReference>
<proteinExistence type="predicted"/>
<reference evidence="3 4" key="1">
    <citation type="submission" date="2018-08" db="EMBL/GenBank/DDBJ databases">
        <title>Genomic Encyclopedia of Archaeal and Bacterial Type Strains, Phase II (KMG-II): from individual species to whole genera.</title>
        <authorList>
            <person name="Goeker M."/>
        </authorList>
    </citation>
    <scope>NUCLEOTIDE SEQUENCE [LARGE SCALE GENOMIC DNA]</scope>
    <source>
        <strain evidence="3 4">DSM 5002</strain>
    </source>
</reference>
<dbReference type="Proteomes" id="UP000266273">
    <property type="component" value="Unassembled WGS sequence"/>
</dbReference>
<dbReference type="AlphaFoldDB" id="A0A397QAA7"/>
<dbReference type="Gene3D" id="3.40.140.80">
    <property type="match status" value="1"/>
</dbReference>
<dbReference type="InterPro" id="IPR053174">
    <property type="entry name" value="LpxI"/>
</dbReference>
<evidence type="ECO:0008006" key="5">
    <source>
        <dbReference type="Google" id="ProtNLM"/>
    </source>
</evidence>
<dbReference type="EMBL" id="QXDF01000001">
    <property type="protein sequence ID" value="RIA56437.1"/>
    <property type="molecule type" value="Genomic_DNA"/>
</dbReference>
<evidence type="ECO:0000313" key="3">
    <source>
        <dbReference type="EMBL" id="RIA56437.1"/>
    </source>
</evidence>
<protein>
    <recommendedName>
        <fullName evidence="5">UDP-2,3-diacylglucosamine pyrophosphatase</fullName>
    </recommendedName>
</protein>
<feature type="domain" description="LpxI C-terminal" evidence="1">
    <location>
        <begin position="142"/>
        <end position="276"/>
    </location>
</feature>
<dbReference type="PANTHER" id="PTHR39962">
    <property type="entry name" value="BLL4848 PROTEIN"/>
    <property type="match status" value="1"/>
</dbReference>
<dbReference type="InterPro" id="IPR043167">
    <property type="entry name" value="LpxI_C_sf"/>
</dbReference>
<dbReference type="InterPro" id="IPR041255">
    <property type="entry name" value="LpxI_N"/>
</dbReference>
<organism evidence="3 4">
    <name type="scientific">Dichotomicrobium thermohalophilum</name>
    <dbReference type="NCBI Taxonomy" id="933063"/>
    <lineage>
        <taxon>Bacteria</taxon>
        <taxon>Pseudomonadati</taxon>
        <taxon>Pseudomonadota</taxon>
        <taxon>Alphaproteobacteria</taxon>
        <taxon>Hyphomicrobiales</taxon>
        <taxon>Hyphomicrobiaceae</taxon>
        <taxon>Dichotomicrobium</taxon>
    </lineage>
</organism>
<comment type="caution">
    <text evidence="3">The sequence shown here is derived from an EMBL/GenBank/DDBJ whole genome shotgun (WGS) entry which is preliminary data.</text>
</comment>
<dbReference type="RefSeq" id="WP_119061229.1">
    <property type="nucleotide sequence ID" value="NZ_QXDF01000001.1"/>
</dbReference>
<evidence type="ECO:0000259" key="2">
    <source>
        <dbReference type="Pfam" id="PF17930"/>
    </source>
</evidence>
<keyword evidence="4" id="KW-1185">Reference proteome</keyword>
<dbReference type="OrthoDB" id="9789836at2"/>
<sequence length="300" mass="32027">MSGTEEDAQPLGIIAGAGTLPLHIATHAREQGRAVYILGFQGLAEPDIAGFPHDWMRWGQVGRMLRLLRQNGCREIVIVGGVRRPKLTSISIDAGLIRYAPQIYRLTRGGDDAVLSRVVRFFEDHGFVVRGAHEIATDLTAPAGRMTRATPCPADRQDIAKALAVLRALGPHDVGQGVVAARGYVLAVEAAEGTDEMLRRCAGLRQWGLSHRHGVLVKAPKPEQELRVDMPTIGPRTAELAAEAGLAGIAVAQGQVLLAEPQTLVETADRLGLFVIGIDPEAEGREAVADTLVSAKMAAD</sequence>
<feature type="domain" description="LpxI N-terminal" evidence="2">
    <location>
        <begin position="11"/>
        <end position="139"/>
    </location>
</feature>
<dbReference type="InterPro" id="IPR010415">
    <property type="entry name" value="LpxI_C"/>
</dbReference>
<gene>
    <name evidence="3" type="ORF">BXY53_1543</name>
</gene>
<dbReference type="Pfam" id="PF06230">
    <property type="entry name" value="LpxI_C"/>
    <property type="match status" value="1"/>
</dbReference>
<name>A0A397QAA7_9HYPH</name>
<accession>A0A397QAA7</accession>
<evidence type="ECO:0000313" key="4">
    <source>
        <dbReference type="Proteomes" id="UP000266273"/>
    </source>
</evidence>
<dbReference type="Pfam" id="PF17930">
    <property type="entry name" value="LpxI_N"/>
    <property type="match status" value="1"/>
</dbReference>
<evidence type="ECO:0000259" key="1">
    <source>
        <dbReference type="Pfam" id="PF06230"/>
    </source>
</evidence>
<dbReference type="Gene3D" id="3.40.50.20">
    <property type="match status" value="1"/>
</dbReference>